<protein>
    <submittedName>
        <fullName evidence="1">Uncharacterized protein</fullName>
    </submittedName>
</protein>
<proteinExistence type="predicted"/>
<gene>
    <name evidence="1" type="ORF">L484_000257</name>
</gene>
<keyword evidence="2" id="KW-1185">Reference proteome</keyword>
<organism evidence="1 2">
    <name type="scientific">Morus notabilis</name>
    <dbReference type="NCBI Taxonomy" id="981085"/>
    <lineage>
        <taxon>Eukaryota</taxon>
        <taxon>Viridiplantae</taxon>
        <taxon>Streptophyta</taxon>
        <taxon>Embryophyta</taxon>
        <taxon>Tracheophyta</taxon>
        <taxon>Spermatophyta</taxon>
        <taxon>Magnoliopsida</taxon>
        <taxon>eudicotyledons</taxon>
        <taxon>Gunneridae</taxon>
        <taxon>Pentapetalae</taxon>
        <taxon>rosids</taxon>
        <taxon>fabids</taxon>
        <taxon>Rosales</taxon>
        <taxon>Moraceae</taxon>
        <taxon>Moreae</taxon>
        <taxon>Morus</taxon>
    </lineage>
</organism>
<evidence type="ECO:0000313" key="2">
    <source>
        <dbReference type="Proteomes" id="UP000030645"/>
    </source>
</evidence>
<evidence type="ECO:0000313" key="1">
    <source>
        <dbReference type="EMBL" id="EXC35541.1"/>
    </source>
</evidence>
<name>W9SD98_9ROSA</name>
<dbReference type="Proteomes" id="UP000030645">
    <property type="component" value="Unassembled WGS sequence"/>
</dbReference>
<sequence>MEMVLQSIQLCQNPEIIRHRIVRNNSYHITEVMLHDTPILLPRSTIKNGGSIILAVRKRGMAKIQGIGREPTKKFSVAEI</sequence>
<dbReference type="AlphaFoldDB" id="W9SD98"/>
<accession>W9SD98</accession>
<dbReference type="EMBL" id="KE618647">
    <property type="protein sequence ID" value="EXC35541.1"/>
    <property type="molecule type" value="Genomic_DNA"/>
</dbReference>
<reference evidence="2" key="1">
    <citation type="submission" date="2013-01" db="EMBL/GenBank/DDBJ databases">
        <title>Draft Genome Sequence of a Mulberry Tree, Morus notabilis C.K. Schneid.</title>
        <authorList>
            <person name="He N."/>
            <person name="Zhao S."/>
        </authorList>
    </citation>
    <scope>NUCLEOTIDE SEQUENCE</scope>
</reference>